<dbReference type="SUPFAM" id="SSF50630">
    <property type="entry name" value="Acid proteases"/>
    <property type="match status" value="1"/>
</dbReference>
<keyword evidence="7" id="KW-1185">Reference proteome</keyword>
<evidence type="ECO:0000256" key="2">
    <source>
        <dbReference type="ARBA" id="ARBA00022695"/>
    </source>
</evidence>
<keyword evidence="2" id="KW-0548">Nucleotidyltransferase</keyword>
<evidence type="ECO:0000256" key="5">
    <source>
        <dbReference type="ARBA" id="ARBA00023268"/>
    </source>
</evidence>
<feature type="domain" description="Reverse transcriptase/retrotransposon-derived protein RNase H-like" evidence="6">
    <location>
        <begin position="262"/>
        <end position="335"/>
    </location>
</feature>
<dbReference type="AlphaFoldDB" id="A0A8B8M8Q6"/>
<reference evidence="7" key="1">
    <citation type="journal article" date="2019" name="Toxins">
        <title>Detection of Abrin-Like and Prepropulchellin-Like Toxin Genes and Transcripts Using Whole Genome Sequencing and Full-Length Transcript Sequencing of Abrus precatorius.</title>
        <authorList>
            <person name="Hovde B.T."/>
            <person name="Daligault H.E."/>
            <person name="Hanschen E.R."/>
            <person name="Kunde Y.A."/>
            <person name="Johnson M.B."/>
            <person name="Starkenburg S.R."/>
            <person name="Johnson S.L."/>
        </authorList>
    </citation>
    <scope>NUCLEOTIDE SEQUENCE [LARGE SCALE GENOMIC DNA]</scope>
</reference>
<organism evidence="7 8">
    <name type="scientific">Abrus precatorius</name>
    <name type="common">Indian licorice</name>
    <name type="synonym">Glycine abrus</name>
    <dbReference type="NCBI Taxonomy" id="3816"/>
    <lineage>
        <taxon>Eukaryota</taxon>
        <taxon>Viridiplantae</taxon>
        <taxon>Streptophyta</taxon>
        <taxon>Embryophyta</taxon>
        <taxon>Tracheophyta</taxon>
        <taxon>Spermatophyta</taxon>
        <taxon>Magnoliopsida</taxon>
        <taxon>eudicotyledons</taxon>
        <taxon>Gunneridae</taxon>
        <taxon>Pentapetalae</taxon>
        <taxon>rosids</taxon>
        <taxon>fabids</taxon>
        <taxon>Fabales</taxon>
        <taxon>Fabaceae</taxon>
        <taxon>Papilionoideae</taxon>
        <taxon>50 kb inversion clade</taxon>
        <taxon>NPAAA clade</taxon>
        <taxon>indigoferoid/millettioid clade</taxon>
        <taxon>Abreae</taxon>
        <taxon>Abrus</taxon>
    </lineage>
</organism>
<sequence length="337" mass="38269">MSGEETSQSNTMIQGKCFINGNTLDILYDSRASYSYISEVCMRQLNLLITVLPYDLIVSTPSSNSIIIARACLNCLIVVEGKYIFVNLFCLPLTNLEVILGLDWLSANRVLLDCHNKTIGFANSIKLPHENSRFLSTNQVNASLKGGAQMCMVLLSLKGEEFTIKELPIIFDFPEVFLEDIPRLPPEREVKFTINLTLGTGPISIAPYWISPLELAELKKQLKELLEKQFVRPSYYWRFIEGFSKLALPLTTLTRKEQPLVWTSKCKDNFQELKNRLTSAPVLILPNFYKNFEVYCDASRQGLGCVLMQNKNVVAYASRQLKPHELNYPTHDLELAV</sequence>
<dbReference type="Gene3D" id="3.30.70.270">
    <property type="match status" value="1"/>
</dbReference>
<gene>
    <name evidence="8" type="primary">LOC113871518</name>
</gene>
<dbReference type="Pfam" id="PF17919">
    <property type="entry name" value="RT_RNaseH_2"/>
    <property type="match status" value="1"/>
</dbReference>
<dbReference type="InterPro" id="IPR021109">
    <property type="entry name" value="Peptidase_aspartic_dom_sf"/>
</dbReference>
<dbReference type="PANTHER" id="PTHR37984:SF5">
    <property type="entry name" value="PROTEIN NYNRIN-LIKE"/>
    <property type="match status" value="1"/>
</dbReference>
<dbReference type="GO" id="GO:0004519">
    <property type="term" value="F:endonuclease activity"/>
    <property type="evidence" value="ECO:0007669"/>
    <property type="project" value="UniProtKB-KW"/>
</dbReference>
<proteinExistence type="predicted"/>
<dbReference type="PANTHER" id="PTHR37984">
    <property type="entry name" value="PROTEIN CBG26694"/>
    <property type="match status" value="1"/>
</dbReference>
<name>A0A8B8M8Q6_ABRPR</name>
<dbReference type="InterPro" id="IPR043502">
    <property type="entry name" value="DNA/RNA_pol_sf"/>
</dbReference>
<evidence type="ECO:0000259" key="6">
    <source>
        <dbReference type="Pfam" id="PF17919"/>
    </source>
</evidence>
<accession>A0A8B8M8Q6</accession>
<dbReference type="SUPFAM" id="SSF56672">
    <property type="entry name" value="DNA/RNA polymerases"/>
    <property type="match status" value="2"/>
</dbReference>
<dbReference type="Pfam" id="PF08284">
    <property type="entry name" value="RVP_2"/>
    <property type="match status" value="1"/>
</dbReference>
<evidence type="ECO:0000256" key="3">
    <source>
        <dbReference type="ARBA" id="ARBA00022722"/>
    </source>
</evidence>
<reference evidence="8" key="2">
    <citation type="submission" date="2025-08" db="UniProtKB">
        <authorList>
            <consortium name="RefSeq"/>
        </authorList>
    </citation>
    <scope>IDENTIFICATION</scope>
    <source>
        <tissue evidence="8">Young leaves</tissue>
    </source>
</reference>
<keyword evidence="4" id="KW-0378">Hydrolase</keyword>
<dbReference type="KEGG" id="aprc:113871518"/>
<dbReference type="InterPro" id="IPR043128">
    <property type="entry name" value="Rev_trsase/Diguanyl_cyclase"/>
</dbReference>
<evidence type="ECO:0000256" key="1">
    <source>
        <dbReference type="ARBA" id="ARBA00022679"/>
    </source>
</evidence>
<dbReference type="GeneID" id="113871518"/>
<evidence type="ECO:0000313" key="7">
    <source>
        <dbReference type="Proteomes" id="UP000694853"/>
    </source>
</evidence>
<dbReference type="RefSeq" id="XP_027364408.1">
    <property type="nucleotide sequence ID" value="XM_027508607.1"/>
</dbReference>
<dbReference type="InterPro" id="IPR041577">
    <property type="entry name" value="RT_RNaseH_2"/>
</dbReference>
<dbReference type="GO" id="GO:0016779">
    <property type="term" value="F:nucleotidyltransferase activity"/>
    <property type="evidence" value="ECO:0007669"/>
    <property type="project" value="UniProtKB-KW"/>
</dbReference>
<dbReference type="Proteomes" id="UP000694853">
    <property type="component" value="Unplaced"/>
</dbReference>
<keyword evidence="3" id="KW-0540">Nuclease</keyword>
<dbReference type="OrthoDB" id="1436782at2759"/>
<dbReference type="CDD" id="cd00303">
    <property type="entry name" value="retropepsin_like"/>
    <property type="match status" value="1"/>
</dbReference>
<evidence type="ECO:0000256" key="4">
    <source>
        <dbReference type="ARBA" id="ARBA00022759"/>
    </source>
</evidence>
<keyword evidence="4" id="KW-0255">Endonuclease</keyword>
<keyword evidence="5" id="KW-0511">Multifunctional enzyme</keyword>
<keyword evidence="1" id="KW-0808">Transferase</keyword>
<dbReference type="InterPro" id="IPR050951">
    <property type="entry name" value="Retrovirus_Pol_polyprotein"/>
</dbReference>
<evidence type="ECO:0000313" key="8">
    <source>
        <dbReference type="RefSeq" id="XP_027364408.1"/>
    </source>
</evidence>
<dbReference type="Gene3D" id="2.40.70.10">
    <property type="entry name" value="Acid Proteases"/>
    <property type="match status" value="1"/>
</dbReference>
<protein>
    <submittedName>
        <fullName evidence="8">Uncharacterized protein LOC113871518</fullName>
    </submittedName>
</protein>